<sequence>MSVLDSIAWIRDEVDPDGRSWEEFYRNRWQHDKVVRSTHGVNCTGSCTWNIYVKDGIVTWEMQGLDYPSLEAGIPPYEPRGCQRGISCSWYLYSPLRVKYPYIRGVLIDLWREAKANHIDPVAAWASMVEDPVARKKWQTARGKGGLRRTDWETVLELIAASTIYTIKKHGPDRIAGFSPIPAMSMISYASGARLMQLLGGISLSFYDWYCDLPSASPETWGEQTDVQESADWYHSKMLISMGSNIGMTRTPDCHFLAEARHNGTKLWVFSPDFNMVAKYADEWVAVNTGQDGAWWMAVNHVLLTEFHHQKQIPYFIDYTKKNSDAPFLVEVVKESDGVLRPGQMLRAGRLAKYAGEEHGEWKFLMWDEVAKEPKMPMGSSGHRWQEEKGKWNLLLQDGKDGSDITPQLSFLEDNDEVLQVEFDDFGAGNALVRGLPVKKMTMQNGDVVQVTTVYDLLMAQYGVNRGLGGAYPDNYDDEELPYTPAWSEKYTGIGRDVLIRFAREWATTAEHTNGKCTILIGAGINHWYHANLMYRAGIHALMFCGCIGVNGGGLAHYVGQEKLA</sequence>
<dbReference type="AlphaFoldDB" id="A0A3B1DE09"/>
<dbReference type="InterPro" id="IPR006656">
    <property type="entry name" value="Mopterin_OxRdtase"/>
</dbReference>
<dbReference type="SUPFAM" id="SSF53706">
    <property type="entry name" value="Formate dehydrogenase/DMSO reductase, domains 1-3"/>
    <property type="match status" value="1"/>
</dbReference>
<keyword evidence="1" id="KW-0004">4Fe-4S</keyword>
<dbReference type="PROSITE" id="PS00551">
    <property type="entry name" value="MOLYBDOPTERIN_PROK_1"/>
    <property type="match status" value="1"/>
</dbReference>
<keyword evidence="3" id="KW-0408">Iron</keyword>
<evidence type="ECO:0000256" key="3">
    <source>
        <dbReference type="ARBA" id="ARBA00023004"/>
    </source>
</evidence>
<evidence type="ECO:0000256" key="1">
    <source>
        <dbReference type="ARBA" id="ARBA00022485"/>
    </source>
</evidence>
<feature type="domain" description="4Fe-4S Mo/W bis-MGD-type" evidence="5">
    <location>
        <begin position="32"/>
        <end position="96"/>
    </location>
</feature>
<protein>
    <submittedName>
        <fullName evidence="6">Respiratory nitrate reductase alpha chain</fullName>
        <ecNumber evidence="6">1.7.99.4</ecNumber>
    </submittedName>
</protein>
<keyword evidence="6" id="KW-0560">Oxidoreductase</keyword>
<dbReference type="PANTHER" id="PTHR43105">
    <property type="entry name" value="RESPIRATORY NITRATE REDUCTASE"/>
    <property type="match status" value="1"/>
</dbReference>
<dbReference type="InterPro" id="IPR006963">
    <property type="entry name" value="Mopterin_OxRdtase_4Fe-4S_dom"/>
</dbReference>
<dbReference type="PANTHER" id="PTHR43105:SF2">
    <property type="entry name" value="RESPIRATORY NITRATE REDUCTASE 2 ALPHA CHAIN"/>
    <property type="match status" value="1"/>
</dbReference>
<dbReference type="EC" id="1.7.99.4" evidence="6"/>
<accession>A0A3B1DE09</accession>
<dbReference type="GO" id="GO:0051539">
    <property type="term" value="F:4 iron, 4 sulfur cluster binding"/>
    <property type="evidence" value="ECO:0007669"/>
    <property type="project" value="UniProtKB-KW"/>
</dbReference>
<dbReference type="GO" id="GO:0046872">
    <property type="term" value="F:metal ion binding"/>
    <property type="evidence" value="ECO:0007669"/>
    <property type="project" value="UniProtKB-KW"/>
</dbReference>
<evidence type="ECO:0000256" key="4">
    <source>
        <dbReference type="ARBA" id="ARBA00023014"/>
    </source>
</evidence>
<evidence type="ECO:0000256" key="2">
    <source>
        <dbReference type="ARBA" id="ARBA00022723"/>
    </source>
</evidence>
<keyword evidence="2" id="KW-0479">Metal-binding</keyword>
<evidence type="ECO:0000313" key="6">
    <source>
        <dbReference type="EMBL" id="VAX37091.1"/>
    </source>
</evidence>
<dbReference type="GO" id="GO:0016020">
    <property type="term" value="C:membrane"/>
    <property type="evidence" value="ECO:0007669"/>
    <property type="project" value="TreeGrafter"/>
</dbReference>
<dbReference type="InterPro" id="IPR027467">
    <property type="entry name" value="MopterinOxRdtase_cofactor_BS"/>
</dbReference>
<reference evidence="6" key="1">
    <citation type="submission" date="2018-06" db="EMBL/GenBank/DDBJ databases">
        <authorList>
            <person name="Zhirakovskaya E."/>
        </authorList>
    </citation>
    <scope>NUCLEOTIDE SEQUENCE</scope>
</reference>
<dbReference type="InterPro" id="IPR050123">
    <property type="entry name" value="Prok_molybdopt-oxidoreductase"/>
</dbReference>
<dbReference type="EMBL" id="UOGL01000100">
    <property type="protein sequence ID" value="VAX37091.1"/>
    <property type="molecule type" value="Genomic_DNA"/>
</dbReference>
<proteinExistence type="predicted"/>
<feature type="non-terminal residue" evidence="6">
    <location>
        <position position="565"/>
    </location>
</feature>
<name>A0A3B1DE09_9ZZZZ</name>
<dbReference type="Gene3D" id="3.40.50.12440">
    <property type="match status" value="1"/>
</dbReference>
<dbReference type="PROSITE" id="PS51669">
    <property type="entry name" value="4FE4S_MOW_BIS_MGD"/>
    <property type="match status" value="1"/>
</dbReference>
<dbReference type="GO" id="GO:0016491">
    <property type="term" value="F:oxidoreductase activity"/>
    <property type="evidence" value="ECO:0007669"/>
    <property type="project" value="UniProtKB-KW"/>
</dbReference>
<evidence type="ECO:0000259" key="5">
    <source>
        <dbReference type="PROSITE" id="PS51669"/>
    </source>
</evidence>
<keyword evidence="4" id="KW-0411">Iron-sulfur</keyword>
<organism evidence="6">
    <name type="scientific">hydrothermal vent metagenome</name>
    <dbReference type="NCBI Taxonomy" id="652676"/>
    <lineage>
        <taxon>unclassified sequences</taxon>
        <taxon>metagenomes</taxon>
        <taxon>ecological metagenomes</taxon>
    </lineage>
</organism>
<dbReference type="Pfam" id="PF00384">
    <property type="entry name" value="Molybdopterin"/>
    <property type="match status" value="1"/>
</dbReference>
<gene>
    <name evidence="6" type="ORF">MNBD_PLANCTO02-985</name>
</gene>